<evidence type="ECO:0000313" key="10">
    <source>
        <dbReference type="Proteomes" id="UP000053558"/>
    </source>
</evidence>
<feature type="active site" description="Proton acceptor" evidence="5">
    <location>
        <position position="455"/>
    </location>
</feature>
<dbReference type="OrthoDB" id="269227at2759"/>
<dbReference type="Pfam" id="PF05199">
    <property type="entry name" value="GMC_oxred_C"/>
    <property type="match status" value="1"/>
</dbReference>
<feature type="active site" description="Proton donor" evidence="5">
    <location>
        <position position="412"/>
    </location>
</feature>
<name>A0A5M3MMI6_CONPW</name>
<dbReference type="KEGG" id="cput:CONPUDRAFT_155374"/>
<dbReference type="AlphaFoldDB" id="A0A5M3MMI6"/>
<evidence type="ECO:0000313" key="9">
    <source>
        <dbReference type="EMBL" id="EIW79994.1"/>
    </source>
</evidence>
<evidence type="ECO:0000256" key="5">
    <source>
        <dbReference type="PIRSR" id="PIRSR000137-1"/>
    </source>
</evidence>
<evidence type="ECO:0000259" key="8">
    <source>
        <dbReference type="Pfam" id="PF05199"/>
    </source>
</evidence>
<gene>
    <name evidence="9" type="ORF">CONPUDRAFT_155374</name>
</gene>
<evidence type="ECO:0000256" key="2">
    <source>
        <dbReference type="ARBA" id="ARBA00010790"/>
    </source>
</evidence>
<evidence type="ECO:0000256" key="3">
    <source>
        <dbReference type="ARBA" id="ARBA00022630"/>
    </source>
</evidence>
<feature type="domain" description="Glucose-methanol-choline oxidoreductase N-terminal" evidence="7">
    <location>
        <begin position="42"/>
        <end position="207"/>
    </location>
</feature>
<dbReference type="RefSeq" id="XP_007770299.1">
    <property type="nucleotide sequence ID" value="XM_007772109.1"/>
</dbReference>
<dbReference type="InterPro" id="IPR000172">
    <property type="entry name" value="GMC_OxRdtase_N"/>
</dbReference>
<dbReference type="GO" id="GO:0016614">
    <property type="term" value="F:oxidoreductase activity, acting on CH-OH group of donors"/>
    <property type="evidence" value="ECO:0007669"/>
    <property type="project" value="InterPro"/>
</dbReference>
<dbReference type="GeneID" id="19203423"/>
<reference evidence="10" key="1">
    <citation type="journal article" date="2012" name="Science">
        <title>The Paleozoic origin of enzymatic lignin decomposition reconstructed from 31 fungal genomes.</title>
        <authorList>
            <person name="Floudas D."/>
            <person name="Binder M."/>
            <person name="Riley R."/>
            <person name="Barry K."/>
            <person name="Blanchette R.A."/>
            <person name="Henrissat B."/>
            <person name="Martinez A.T."/>
            <person name="Otillar R."/>
            <person name="Spatafora J.W."/>
            <person name="Yadav J.S."/>
            <person name="Aerts A."/>
            <person name="Benoit I."/>
            <person name="Boyd A."/>
            <person name="Carlson A."/>
            <person name="Copeland A."/>
            <person name="Coutinho P.M."/>
            <person name="de Vries R.P."/>
            <person name="Ferreira P."/>
            <person name="Findley K."/>
            <person name="Foster B."/>
            <person name="Gaskell J."/>
            <person name="Glotzer D."/>
            <person name="Gorecki P."/>
            <person name="Heitman J."/>
            <person name="Hesse C."/>
            <person name="Hori C."/>
            <person name="Igarashi K."/>
            <person name="Jurgens J.A."/>
            <person name="Kallen N."/>
            <person name="Kersten P."/>
            <person name="Kohler A."/>
            <person name="Kuees U."/>
            <person name="Kumar T.K.A."/>
            <person name="Kuo A."/>
            <person name="LaButti K."/>
            <person name="Larrondo L.F."/>
            <person name="Lindquist E."/>
            <person name="Ling A."/>
            <person name="Lombard V."/>
            <person name="Lucas S."/>
            <person name="Lundell T."/>
            <person name="Martin R."/>
            <person name="McLaughlin D.J."/>
            <person name="Morgenstern I."/>
            <person name="Morin E."/>
            <person name="Murat C."/>
            <person name="Nagy L.G."/>
            <person name="Nolan M."/>
            <person name="Ohm R.A."/>
            <person name="Patyshakuliyeva A."/>
            <person name="Rokas A."/>
            <person name="Ruiz-Duenas F.J."/>
            <person name="Sabat G."/>
            <person name="Salamov A."/>
            <person name="Samejima M."/>
            <person name="Schmutz J."/>
            <person name="Slot J.C."/>
            <person name="St John F."/>
            <person name="Stenlid J."/>
            <person name="Sun H."/>
            <person name="Sun S."/>
            <person name="Syed K."/>
            <person name="Tsang A."/>
            <person name="Wiebenga A."/>
            <person name="Young D."/>
            <person name="Pisabarro A."/>
            <person name="Eastwood D.C."/>
            <person name="Martin F."/>
            <person name="Cullen D."/>
            <person name="Grigoriev I.V."/>
            <person name="Hibbett D.S."/>
        </authorList>
    </citation>
    <scope>NUCLEOTIDE SEQUENCE [LARGE SCALE GENOMIC DNA]</scope>
    <source>
        <strain evidence="10">RWD-64-598 SS2</strain>
    </source>
</reference>
<keyword evidence="4 6" id="KW-0274">FAD</keyword>
<dbReference type="Gene3D" id="3.50.50.60">
    <property type="entry name" value="FAD/NAD(P)-binding domain"/>
    <property type="match status" value="2"/>
</dbReference>
<dbReference type="SUPFAM" id="SSF51905">
    <property type="entry name" value="FAD/NAD(P)-binding domain"/>
    <property type="match status" value="1"/>
</dbReference>
<accession>A0A5M3MMI6</accession>
<dbReference type="InterPro" id="IPR036188">
    <property type="entry name" value="FAD/NAD-bd_sf"/>
</dbReference>
<evidence type="ECO:0000259" key="7">
    <source>
        <dbReference type="Pfam" id="PF00732"/>
    </source>
</evidence>
<comment type="cofactor">
    <cofactor evidence="1 6">
        <name>FAD</name>
        <dbReference type="ChEBI" id="CHEBI:57692"/>
    </cofactor>
</comment>
<dbReference type="GO" id="GO:0050660">
    <property type="term" value="F:flavin adenine dinucleotide binding"/>
    <property type="evidence" value="ECO:0007669"/>
    <property type="project" value="InterPro"/>
</dbReference>
<organism evidence="9 10">
    <name type="scientific">Coniophora puteana (strain RWD-64-598)</name>
    <name type="common">Brown rot fungus</name>
    <dbReference type="NCBI Taxonomy" id="741705"/>
    <lineage>
        <taxon>Eukaryota</taxon>
        <taxon>Fungi</taxon>
        <taxon>Dikarya</taxon>
        <taxon>Basidiomycota</taxon>
        <taxon>Agaricomycotina</taxon>
        <taxon>Agaricomycetes</taxon>
        <taxon>Agaricomycetidae</taxon>
        <taxon>Boletales</taxon>
        <taxon>Coniophorineae</taxon>
        <taxon>Coniophoraceae</taxon>
        <taxon>Coniophora</taxon>
    </lineage>
</organism>
<comment type="caution">
    <text evidence="9">The sequence shown here is derived from an EMBL/GenBank/DDBJ whole genome shotgun (WGS) entry which is preliminary data.</text>
</comment>
<evidence type="ECO:0000256" key="4">
    <source>
        <dbReference type="ARBA" id="ARBA00022827"/>
    </source>
</evidence>
<dbReference type="InterPro" id="IPR007867">
    <property type="entry name" value="GMC_OxRtase_C"/>
</dbReference>
<dbReference type="Pfam" id="PF00732">
    <property type="entry name" value="GMC_oxred_N"/>
    <property type="match status" value="1"/>
</dbReference>
<feature type="binding site" evidence="6">
    <location>
        <position position="168"/>
    </location>
    <ligand>
        <name>FAD</name>
        <dbReference type="ChEBI" id="CHEBI:57692"/>
    </ligand>
</feature>
<evidence type="ECO:0000256" key="1">
    <source>
        <dbReference type="ARBA" id="ARBA00001974"/>
    </source>
</evidence>
<dbReference type="EMBL" id="JH711580">
    <property type="protein sequence ID" value="EIW79994.1"/>
    <property type="molecule type" value="Genomic_DNA"/>
</dbReference>
<evidence type="ECO:0000256" key="6">
    <source>
        <dbReference type="PIRSR" id="PIRSR000137-2"/>
    </source>
</evidence>
<sequence>MSGNIDVNEVSGKSFYFIVAGGGIPQKWNSNTKFAWNRMGFAGINFMWWTKSPKQIWERFRNPGWNCNNFQAAVKEIEGYLYAVTHGLDFQGWDIRTNGGDYLVWSRFDDDQAGLPKAPVPISGNPRGAFFTPKTIDHKRYTRSYSMTAFYFPHTHRPNLKVLTRAYVTKLVTSVQSTLTATGVEFTHGGKTFVVNASKEVVLCAGYSSCQVLVGVMFLSLSEYLSNLSLLGLAKMYRKTCSGISFELKDDVKDITLDALRDPEARKEQVELHKKAEGAFTPMSAISDRIKDVYALAKKKVQDEWDTYSPGLQEQYKIQLERLEDPSSSPGELVLVPGFLSHPNPPKPGKKYFTIILCLNHDFSRGYLSSDPNESPECDPQCIQLDADLQTFVKITKFLADWLKATMVTIYHTAGSLSMLPKDKDGVVDPNLKVYVTTNFYVADLSIMSLHLAPHTLTTAYAISTLKIAVVPKE</sequence>
<dbReference type="SUPFAM" id="SSF54373">
    <property type="entry name" value="FAD-linked reductases, C-terminal domain"/>
    <property type="match status" value="1"/>
</dbReference>
<keyword evidence="3" id="KW-0285">Flavoprotein</keyword>
<dbReference type="Proteomes" id="UP000053558">
    <property type="component" value="Unassembled WGS sequence"/>
</dbReference>
<protein>
    <submittedName>
        <fullName evidence="9">FAD/NAD(P)-binding domain-containing protein</fullName>
    </submittedName>
</protein>
<dbReference type="InterPro" id="IPR012132">
    <property type="entry name" value="GMC_OxRdtase"/>
</dbReference>
<dbReference type="PANTHER" id="PTHR11552">
    <property type="entry name" value="GLUCOSE-METHANOL-CHOLINE GMC OXIDOREDUCTASE"/>
    <property type="match status" value="1"/>
</dbReference>
<comment type="similarity">
    <text evidence="2">Belongs to the GMC oxidoreductase family.</text>
</comment>
<dbReference type="PANTHER" id="PTHR11552:SF147">
    <property type="entry name" value="CHOLINE DEHYDROGENASE, MITOCHONDRIAL"/>
    <property type="match status" value="1"/>
</dbReference>
<feature type="domain" description="Glucose-methanol-choline oxidoreductase C-terminal" evidence="8">
    <location>
        <begin position="400"/>
        <end position="463"/>
    </location>
</feature>
<keyword evidence="10" id="KW-1185">Reference proteome</keyword>
<proteinExistence type="inferred from homology"/>
<dbReference type="PIRSF" id="PIRSF000137">
    <property type="entry name" value="Alcohol_oxidase"/>
    <property type="match status" value="1"/>
</dbReference>